<accession>A0A383F6H4</accession>
<keyword evidence="1" id="KW-0472">Membrane</keyword>
<evidence type="ECO:0000313" key="2">
    <source>
        <dbReference type="EMBL" id="SVE64240.1"/>
    </source>
</evidence>
<dbReference type="EMBL" id="UINC01231630">
    <property type="protein sequence ID" value="SVE64240.1"/>
    <property type="molecule type" value="Genomic_DNA"/>
</dbReference>
<proteinExistence type="predicted"/>
<sequence length="57" mass="6293">MTDQKPNRLFGSSPLTTVAIVIYFGVGYGLIKNFWPDSNVGLWILIAVGMVGYIFVL</sequence>
<keyword evidence="1" id="KW-1133">Transmembrane helix</keyword>
<keyword evidence="1" id="KW-0812">Transmembrane</keyword>
<feature type="transmembrane region" description="Helical" evidence="1">
    <location>
        <begin position="9"/>
        <end position="28"/>
    </location>
</feature>
<gene>
    <name evidence="2" type="ORF">METZ01_LOCUS517094</name>
</gene>
<name>A0A383F6H4_9ZZZZ</name>
<organism evidence="2">
    <name type="scientific">marine metagenome</name>
    <dbReference type="NCBI Taxonomy" id="408172"/>
    <lineage>
        <taxon>unclassified sequences</taxon>
        <taxon>metagenomes</taxon>
        <taxon>ecological metagenomes</taxon>
    </lineage>
</organism>
<protein>
    <submittedName>
        <fullName evidence="2">Uncharacterized protein</fullName>
    </submittedName>
</protein>
<feature type="non-terminal residue" evidence="2">
    <location>
        <position position="57"/>
    </location>
</feature>
<dbReference type="AlphaFoldDB" id="A0A383F6H4"/>
<reference evidence="2" key="1">
    <citation type="submission" date="2018-05" db="EMBL/GenBank/DDBJ databases">
        <authorList>
            <person name="Lanie J.A."/>
            <person name="Ng W.-L."/>
            <person name="Kazmierczak K.M."/>
            <person name="Andrzejewski T.M."/>
            <person name="Davidsen T.M."/>
            <person name="Wayne K.J."/>
            <person name="Tettelin H."/>
            <person name="Glass J.I."/>
            <person name="Rusch D."/>
            <person name="Podicherti R."/>
            <person name="Tsui H.-C.T."/>
            <person name="Winkler M.E."/>
        </authorList>
    </citation>
    <scope>NUCLEOTIDE SEQUENCE</scope>
</reference>
<feature type="transmembrane region" description="Helical" evidence="1">
    <location>
        <begin position="40"/>
        <end position="56"/>
    </location>
</feature>
<evidence type="ECO:0000256" key="1">
    <source>
        <dbReference type="SAM" id="Phobius"/>
    </source>
</evidence>